<keyword evidence="1" id="KW-0145">Chemotaxis</keyword>
<dbReference type="InterPro" id="IPR004089">
    <property type="entry name" value="MCPsignal_dom"/>
</dbReference>
<keyword evidence="2" id="KW-0472">Membrane</keyword>
<dbReference type="AlphaFoldDB" id="A0A382HMG1"/>
<evidence type="ECO:0000259" key="3">
    <source>
        <dbReference type="PROSITE" id="PS50111"/>
    </source>
</evidence>
<feature type="non-terminal residue" evidence="4">
    <location>
        <position position="416"/>
    </location>
</feature>
<dbReference type="SUPFAM" id="SSF58104">
    <property type="entry name" value="Methyl-accepting chemotaxis protein (MCP) signaling domain"/>
    <property type="match status" value="1"/>
</dbReference>
<accession>A0A382HMG1</accession>
<dbReference type="PROSITE" id="PS50111">
    <property type="entry name" value="CHEMOTAXIS_TRANSDUC_2"/>
    <property type="match status" value="1"/>
</dbReference>
<dbReference type="GO" id="GO:0005886">
    <property type="term" value="C:plasma membrane"/>
    <property type="evidence" value="ECO:0007669"/>
    <property type="project" value="TreeGrafter"/>
</dbReference>
<dbReference type="EMBL" id="UINC01062150">
    <property type="protein sequence ID" value="SVB88476.1"/>
    <property type="molecule type" value="Genomic_DNA"/>
</dbReference>
<protein>
    <recommendedName>
        <fullName evidence="3">Methyl-accepting transducer domain-containing protein</fullName>
    </recommendedName>
</protein>
<gene>
    <name evidence="4" type="ORF">METZ01_LOCUS241330</name>
</gene>
<dbReference type="PANTHER" id="PTHR43531">
    <property type="entry name" value="PROTEIN ICFG"/>
    <property type="match status" value="1"/>
</dbReference>
<reference evidence="4" key="1">
    <citation type="submission" date="2018-05" db="EMBL/GenBank/DDBJ databases">
        <authorList>
            <person name="Lanie J.A."/>
            <person name="Ng W.-L."/>
            <person name="Kazmierczak K.M."/>
            <person name="Andrzejewski T.M."/>
            <person name="Davidsen T.M."/>
            <person name="Wayne K.J."/>
            <person name="Tettelin H."/>
            <person name="Glass J.I."/>
            <person name="Rusch D."/>
            <person name="Podicherti R."/>
            <person name="Tsui H.-C.T."/>
            <person name="Winkler M.E."/>
        </authorList>
    </citation>
    <scope>NUCLEOTIDE SEQUENCE</scope>
</reference>
<organism evidence="4">
    <name type="scientific">marine metagenome</name>
    <dbReference type="NCBI Taxonomy" id="408172"/>
    <lineage>
        <taxon>unclassified sequences</taxon>
        <taxon>metagenomes</taxon>
        <taxon>ecological metagenomes</taxon>
    </lineage>
</organism>
<dbReference type="GO" id="GO:0006935">
    <property type="term" value="P:chemotaxis"/>
    <property type="evidence" value="ECO:0007669"/>
    <property type="project" value="UniProtKB-KW"/>
</dbReference>
<proteinExistence type="predicted"/>
<dbReference type="GO" id="GO:0007165">
    <property type="term" value="P:signal transduction"/>
    <property type="evidence" value="ECO:0007669"/>
    <property type="project" value="InterPro"/>
</dbReference>
<dbReference type="PANTHER" id="PTHR43531:SF11">
    <property type="entry name" value="METHYL-ACCEPTING CHEMOTAXIS PROTEIN 3"/>
    <property type="match status" value="1"/>
</dbReference>
<dbReference type="InterPro" id="IPR051310">
    <property type="entry name" value="MCP_chemotaxis"/>
</dbReference>
<name>A0A382HMG1_9ZZZZ</name>
<evidence type="ECO:0000256" key="2">
    <source>
        <dbReference type="SAM" id="Phobius"/>
    </source>
</evidence>
<keyword evidence="2" id="KW-1133">Transmembrane helix</keyword>
<evidence type="ECO:0000313" key="4">
    <source>
        <dbReference type="EMBL" id="SVB88476.1"/>
    </source>
</evidence>
<evidence type="ECO:0000256" key="1">
    <source>
        <dbReference type="ARBA" id="ARBA00022500"/>
    </source>
</evidence>
<sequence>MSIKKKMMNLSIAAGIIILLSISSQFMSDNASDASNKTQKTRYLSYILADEFRQTSMDLTRLCRTYVSTGEQRYWDAYWDIVNWRNGKIPRPEYVNKDLYRNQLKKQIDIMKELGFSTLEFKLLKEASANSDGLIATEDQAMKTIKQGRVVDGPLKPNPNETPQQFALRIVFDERYHGEVSKIMKPVNLFFEAIEDRTEQEVMNSASRSSFWLNSAFFLQLIITLLFAGFVWNIRLILKQLGGEPDEAVGIAKEIANGNLILDSSTIAEKRAGLIGDIYVMKDQLYQIITEVRRASANINVSSQEIASGNHDLSSRTNQQSSSLEETATAMEEINSIVQNNAVDAKNANEITQKAEQSVVDSRTELLDTVTNSIATNKELLQNLQSTNSSVVTAMEEIMESSKKIEGIITLMNDIA</sequence>
<feature type="transmembrane region" description="Helical" evidence="2">
    <location>
        <begin position="211"/>
        <end position="232"/>
    </location>
</feature>
<keyword evidence="2" id="KW-0812">Transmembrane</keyword>
<dbReference type="GO" id="GO:0004888">
    <property type="term" value="F:transmembrane signaling receptor activity"/>
    <property type="evidence" value="ECO:0007669"/>
    <property type="project" value="TreeGrafter"/>
</dbReference>
<dbReference type="Gene3D" id="1.10.287.950">
    <property type="entry name" value="Methyl-accepting chemotaxis protein"/>
    <property type="match status" value="1"/>
</dbReference>
<feature type="domain" description="Methyl-accepting transducer" evidence="3">
    <location>
        <begin position="295"/>
        <end position="416"/>
    </location>
</feature>